<evidence type="ECO:0000313" key="2">
    <source>
        <dbReference type="EMBL" id="KAL0259523.1"/>
    </source>
</evidence>
<organism evidence="2 3">
    <name type="scientific">Diplodia seriata</name>
    <dbReference type="NCBI Taxonomy" id="420778"/>
    <lineage>
        <taxon>Eukaryota</taxon>
        <taxon>Fungi</taxon>
        <taxon>Dikarya</taxon>
        <taxon>Ascomycota</taxon>
        <taxon>Pezizomycotina</taxon>
        <taxon>Dothideomycetes</taxon>
        <taxon>Dothideomycetes incertae sedis</taxon>
        <taxon>Botryosphaeriales</taxon>
        <taxon>Botryosphaeriaceae</taxon>
        <taxon>Diplodia</taxon>
    </lineage>
</organism>
<feature type="region of interest" description="Disordered" evidence="1">
    <location>
        <begin position="1"/>
        <end position="66"/>
    </location>
</feature>
<gene>
    <name evidence="2" type="ORF">SLS55_005260</name>
</gene>
<protein>
    <submittedName>
        <fullName evidence="2">Uncharacterized protein</fullName>
    </submittedName>
</protein>
<reference evidence="2 3" key="1">
    <citation type="submission" date="2024-02" db="EMBL/GenBank/DDBJ databases">
        <title>De novo assembly and annotation of 12 fungi associated with fruit tree decline syndrome in Ontario, Canada.</title>
        <authorList>
            <person name="Sulman M."/>
            <person name="Ellouze W."/>
            <person name="Ilyukhin E."/>
        </authorList>
    </citation>
    <scope>NUCLEOTIDE SEQUENCE [LARGE SCALE GENOMIC DNA]</scope>
    <source>
        <strain evidence="2 3">FDS-637</strain>
    </source>
</reference>
<keyword evidence="3" id="KW-1185">Reference proteome</keyword>
<proteinExistence type="predicted"/>
<evidence type="ECO:0000256" key="1">
    <source>
        <dbReference type="SAM" id="MobiDB-lite"/>
    </source>
</evidence>
<dbReference type="GeneID" id="92009345"/>
<dbReference type="RefSeq" id="XP_066632552.1">
    <property type="nucleotide sequence ID" value="XM_066776710.1"/>
</dbReference>
<accession>A0ABR3CFV5</accession>
<name>A0ABR3CFV5_9PEZI</name>
<evidence type="ECO:0000313" key="3">
    <source>
        <dbReference type="Proteomes" id="UP001430584"/>
    </source>
</evidence>
<dbReference type="Proteomes" id="UP001430584">
    <property type="component" value="Unassembled WGS sequence"/>
</dbReference>
<dbReference type="EMBL" id="JAJVCZ030000005">
    <property type="protein sequence ID" value="KAL0259523.1"/>
    <property type="molecule type" value="Genomic_DNA"/>
</dbReference>
<sequence>MSGYSTNQLDGDQSGKAMDSGASALGGSAKMNIDLTDGMHEESQIRNEPVGTKTGGMGTSMLSSKGSIGKQFTTQGVLGGTAQKLGGPFDARGSIGKQFTDKGSIGGMVQDHLAQGESKK</sequence>
<feature type="region of interest" description="Disordered" evidence="1">
    <location>
        <begin position="86"/>
        <end position="120"/>
    </location>
</feature>
<feature type="compositionally biased region" description="Polar residues" evidence="1">
    <location>
        <begin position="1"/>
        <end position="11"/>
    </location>
</feature>
<comment type="caution">
    <text evidence="2">The sequence shown here is derived from an EMBL/GenBank/DDBJ whole genome shotgun (WGS) entry which is preliminary data.</text>
</comment>